<keyword evidence="10 14" id="KW-0573">Peptidoglycan synthesis</keyword>
<dbReference type="InterPro" id="IPR000713">
    <property type="entry name" value="Mur_ligase_N"/>
</dbReference>
<dbReference type="Gene3D" id="3.90.190.20">
    <property type="entry name" value="Mur ligase, C-terminal domain"/>
    <property type="match status" value="1"/>
</dbReference>
<evidence type="ECO:0000256" key="6">
    <source>
        <dbReference type="ARBA" id="ARBA00022618"/>
    </source>
</evidence>
<keyword evidence="7 14" id="KW-0547">Nucleotide-binding</keyword>
<dbReference type="GO" id="GO:0008763">
    <property type="term" value="F:UDP-N-acetylmuramate-L-alanine ligase activity"/>
    <property type="evidence" value="ECO:0007669"/>
    <property type="project" value="UniProtKB-UniRule"/>
</dbReference>
<keyword evidence="8 14" id="KW-0067">ATP-binding</keyword>
<accession>A0AAX1N4T2</accession>
<dbReference type="Pfam" id="PF02875">
    <property type="entry name" value="Mur_ligase_C"/>
    <property type="match status" value="1"/>
</dbReference>
<dbReference type="InterPro" id="IPR005758">
    <property type="entry name" value="UDP-N-AcMur_Ala_ligase_MurC"/>
</dbReference>
<dbReference type="Gene3D" id="3.40.50.720">
    <property type="entry name" value="NAD(P)-binding Rossmann-like Domain"/>
    <property type="match status" value="1"/>
</dbReference>
<comment type="catalytic activity">
    <reaction evidence="13 14">
        <text>UDP-N-acetyl-alpha-D-muramate + L-alanine + ATP = UDP-N-acetyl-alpha-D-muramoyl-L-alanine + ADP + phosphate + H(+)</text>
        <dbReference type="Rhea" id="RHEA:23372"/>
        <dbReference type="ChEBI" id="CHEBI:15378"/>
        <dbReference type="ChEBI" id="CHEBI:30616"/>
        <dbReference type="ChEBI" id="CHEBI:43474"/>
        <dbReference type="ChEBI" id="CHEBI:57972"/>
        <dbReference type="ChEBI" id="CHEBI:70757"/>
        <dbReference type="ChEBI" id="CHEBI:83898"/>
        <dbReference type="ChEBI" id="CHEBI:456216"/>
        <dbReference type="EC" id="6.3.2.8"/>
    </reaction>
</comment>
<dbReference type="GO" id="GO:0009252">
    <property type="term" value="P:peptidoglycan biosynthetic process"/>
    <property type="evidence" value="ECO:0007669"/>
    <property type="project" value="UniProtKB-UniRule"/>
</dbReference>
<dbReference type="SUPFAM" id="SSF53244">
    <property type="entry name" value="MurD-like peptide ligases, peptide-binding domain"/>
    <property type="match status" value="1"/>
</dbReference>
<evidence type="ECO:0000256" key="9">
    <source>
        <dbReference type="ARBA" id="ARBA00022960"/>
    </source>
</evidence>
<dbReference type="InterPro" id="IPR036565">
    <property type="entry name" value="Mur-like_cat_sf"/>
</dbReference>
<comment type="subcellular location">
    <subcellularLocation>
        <location evidence="1 14">Cytoplasm</location>
    </subcellularLocation>
</comment>
<dbReference type="Gene3D" id="3.40.1190.10">
    <property type="entry name" value="Mur-like, catalytic domain"/>
    <property type="match status" value="1"/>
</dbReference>
<evidence type="ECO:0000256" key="10">
    <source>
        <dbReference type="ARBA" id="ARBA00022984"/>
    </source>
</evidence>
<dbReference type="Pfam" id="PF01225">
    <property type="entry name" value="Mur_ligase"/>
    <property type="match status" value="1"/>
</dbReference>
<keyword evidence="11 14" id="KW-0131">Cell cycle</keyword>
<dbReference type="InterPro" id="IPR036615">
    <property type="entry name" value="Mur_ligase_C_dom_sf"/>
</dbReference>
<evidence type="ECO:0000256" key="12">
    <source>
        <dbReference type="ARBA" id="ARBA00023316"/>
    </source>
</evidence>
<feature type="domain" description="Mur ligase C-terminal" evidence="16">
    <location>
        <begin position="318"/>
        <end position="413"/>
    </location>
</feature>
<dbReference type="Proteomes" id="UP000678679">
    <property type="component" value="Chromosome 1"/>
</dbReference>
<dbReference type="InterPro" id="IPR050061">
    <property type="entry name" value="MurCDEF_pg_biosynth"/>
</dbReference>
<evidence type="ECO:0000256" key="13">
    <source>
        <dbReference type="ARBA" id="ARBA00047833"/>
    </source>
</evidence>
<evidence type="ECO:0000256" key="8">
    <source>
        <dbReference type="ARBA" id="ARBA00022840"/>
    </source>
</evidence>
<dbReference type="AlphaFoldDB" id="A0AAX1N4T2"/>
<comment type="pathway">
    <text evidence="2 14">Cell wall biogenesis; peptidoglycan biosynthesis.</text>
</comment>
<dbReference type="InterPro" id="IPR004101">
    <property type="entry name" value="Mur_ligase_C"/>
</dbReference>
<dbReference type="HAMAP" id="MF_00046">
    <property type="entry name" value="MurC"/>
    <property type="match status" value="1"/>
</dbReference>
<sequence length="459" mass="51199">MLPPYIYFLGIGGIGMSALARWFNANNIKVSGYDKTATDLTKRLVSEGITVHYDDSIEDLPQELLAYNKKDVLVVYTPAIPNTHQAKNYLIEQGYTLKKRAEVLGMITQSSFTVGIAGTHGKTTTSSMLSHILTHAGKNCSAFLGGISTNYNTNMLLGDSNREDHIVVVEADEFDRSFLQLSPNIIGVTSCEADHLDIYGDEASVFESFQEFINKLPEDGKLFLEAKIDKLSGQKGVTQFNYGLTSGNTFAHHLEIKDGKFIFDATFQNGVEIKEINLSLPGFHNVENALLAMSIALEVSLTPEEVKEGITTYKGVKRRFEKWVDTENKVYVDDYAHHPTEITTFIKSLKALYPEEKVTVIFQPHLYSRTSDFADGFGKSLSLADEVWLLPLYPAREEFVEGVNSEMLMGKILHDQKKIVEDDQLLNEIHEFKGRVIATVGAGNIDRFTSQIADILTSK</sequence>
<dbReference type="GO" id="GO:0051301">
    <property type="term" value="P:cell division"/>
    <property type="evidence" value="ECO:0007669"/>
    <property type="project" value="UniProtKB-KW"/>
</dbReference>
<keyword evidence="12 14" id="KW-0961">Cell wall biogenesis/degradation</keyword>
<evidence type="ECO:0000256" key="1">
    <source>
        <dbReference type="ARBA" id="ARBA00004496"/>
    </source>
</evidence>
<proteinExistence type="inferred from homology"/>
<dbReference type="InterPro" id="IPR013221">
    <property type="entry name" value="Mur_ligase_cen"/>
</dbReference>
<organism evidence="18 19">
    <name type="scientific">Flammeovirga yaeyamensis</name>
    <dbReference type="NCBI Taxonomy" id="367791"/>
    <lineage>
        <taxon>Bacteria</taxon>
        <taxon>Pseudomonadati</taxon>
        <taxon>Bacteroidota</taxon>
        <taxon>Cytophagia</taxon>
        <taxon>Cytophagales</taxon>
        <taxon>Flammeovirgaceae</taxon>
        <taxon>Flammeovirga</taxon>
    </lineage>
</organism>
<dbReference type="NCBIfam" id="TIGR01082">
    <property type="entry name" value="murC"/>
    <property type="match status" value="1"/>
</dbReference>
<evidence type="ECO:0000256" key="7">
    <source>
        <dbReference type="ARBA" id="ARBA00022741"/>
    </source>
</evidence>
<keyword evidence="5 14" id="KW-0436">Ligase</keyword>
<dbReference type="GO" id="GO:0005737">
    <property type="term" value="C:cytoplasm"/>
    <property type="evidence" value="ECO:0007669"/>
    <property type="project" value="UniProtKB-SubCell"/>
</dbReference>
<name>A0AAX1N4T2_9BACT</name>
<gene>
    <name evidence="14" type="primary">murC</name>
    <name evidence="18" type="ORF">KMW28_16135</name>
</gene>
<evidence type="ECO:0000259" key="15">
    <source>
        <dbReference type="Pfam" id="PF01225"/>
    </source>
</evidence>
<evidence type="ECO:0000256" key="3">
    <source>
        <dbReference type="ARBA" id="ARBA00012211"/>
    </source>
</evidence>
<dbReference type="GO" id="GO:0071555">
    <property type="term" value="P:cell wall organization"/>
    <property type="evidence" value="ECO:0007669"/>
    <property type="project" value="UniProtKB-KW"/>
</dbReference>
<protein>
    <recommendedName>
        <fullName evidence="3 14">UDP-N-acetylmuramate--L-alanine ligase</fullName>
        <ecNumber evidence="3 14">6.3.2.8</ecNumber>
    </recommendedName>
    <alternativeName>
        <fullName evidence="14">UDP-N-acetylmuramoyl-L-alanine synthetase</fullName>
    </alternativeName>
</protein>
<dbReference type="GO" id="GO:0005524">
    <property type="term" value="F:ATP binding"/>
    <property type="evidence" value="ECO:0007669"/>
    <property type="project" value="UniProtKB-UniRule"/>
</dbReference>
<dbReference type="Pfam" id="PF08245">
    <property type="entry name" value="Mur_ligase_M"/>
    <property type="match status" value="1"/>
</dbReference>
<dbReference type="EC" id="6.3.2.8" evidence="3 14"/>
<evidence type="ECO:0000256" key="4">
    <source>
        <dbReference type="ARBA" id="ARBA00022490"/>
    </source>
</evidence>
<evidence type="ECO:0000256" key="2">
    <source>
        <dbReference type="ARBA" id="ARBA00004752"/>
    </source>
</evidence>
<comment type="similarity">
    <text evidence="14">Belongs to the MurCDEF family.</text>
</comment>
<dbReference type="RefSeq" id="WP_169662719.1">
    <property type="nucleotide sequence ID" value="NZ_CP076132.1"/>
</dbReference>
<dbReference type="PANTHER" id="PTHR43445:SF3">
    <property type="entry name" value="UDP-N-ACETYLMURAMATE--L-ALANINE LIGASE"/>
    <property type="match status" value="1"/>
</dbReference>
<keyword evidence="9 14" id="KW-0133">Cell shape</keyword>
<keyword evidence="6 14" id="KW-0132">Cell division</keyword>
<evidence type="ECO:0000259" key="17">
    <source>
        <dbReference type="Pfam" id="PF08245"/>
    </source>
</evidence>
<dbReference type="GO" id="GO:0008360">
    <property type="term" value="P:regulation of cell shape"/>
    <property type="evidence" value="ECO:0007669"/>
    <property type="project" value="UniProtKB-KW"/>
</dbReference>
<feature type="binding site" evidence="14">
    <location>
        <begin position="118"/>
        <end position="124"/>
    </location>
    <ligand>
        <name>ATP</name>
        <dbReference type="ChEBI" id="CHEBI:30616"/>
    </ligand>
</feature>
<evidence type="ECO:0000256" key="5">
    <source>
        <dbReference type="ARBA" id="ARBA00022598"/>
    </source>
</evidence>
<evidence type="ECO:0000256" key="11">
    <source>
        <dbReference type="ARBA" id="ARBA00023306"/>
    </source>
</evidence>
<dbReference type="EMBL" id="CP076132">
    <property type="protein sequence ID" value="QWG01175.1"/>
    <property type="molecule type" value="Genomic_DNA"/>
</dbReference>
<evidence type="ECO:0000313" key="19">
    <source>
        <dbReference type="Proteomes" id="UP000678679"/>
    </source>
</evidence>
<evidence type="ECO:0000313" key="18">
    <source>
        <dbReference type="EMBL" id="QWG01175.1"/>
    </source>
</evidence>
<evidence type="ECO:0000259" key="16">
    <source>
        <dbReference type="Pfam" id="PF02875"/>
    </source>
</evidence>
<dbReference type="PANTHER" id="PTHR43445">
    <property type="entry name" value="UDP-N-ACETYLMURAMATE--L-ALANINE LIGASE-RELATED"/>
    <property type="match status" value="1"/>
</dbReference>
<keyword evidence="19" id="KW-1185">Reference proteome</keyword>
<reference evidence="18 19" key="1">
    <citation type="submission" date="2021-05" db="EMBL/GenBank/DDBJ databases">
        <title>Comparative genomic studies on the polysaccharide-degrading batcterial strains of the Flammeovirga genus.</title>
        <authorList>
            <person name="Zewei F."/>
            <person name="Zheng Z."/>
            <person name="Yu L."/>
            <person name="Ruyue G."/>
            <person name="Yanhong M."/>
            <person name="Yuanyuan C."/>
            <person name="Jingyan G."/>
            <person name="Wenjun H."/>
        </authorList>
    </citation>
    <scope>NUCLEOTIDE SEQUENCE [LARGE SCALE GENOMIC DNA]</scope>
    <source>
        <strain evidence="18 19">NBRC:100898</strain>
    </source>
</reference>
<comment type="function">
    <text evidence="14">Cell wall formation.</text>
</comment>
<dbReference type="SUPFAM" id="SSF53623">
    <property type="entry name" value="MurD-like peptide ligases, catalytic domain"/>
    <property type="match status" value="1"/>
</dbReference>
<feature type="domain" description="Mur ligase N-terminal catalytic" evidence="15">
    <location>
        <begin position="6"/>
        <end position="109"/>
    </location>
</feature>
<evidence type="ECO:0000256" key="14">
    <source>
        <dbReference type="HAMAP-Rule" id="MF_00046"/>
    </source>
</evidence>
<dbReference type="SUPFAM" id="SSF51984">
    <property type="entry name" value="MurCD N-terminal domain"/>
    <property type="match status" value="1"/>
</dbReference>
<keyword evidence="4 14" id="KW-0963">Cytoplasm</keyword>
<feature type="domain" description="Mur ligase central" evidence="17">
    <location>
        <begin position="116"/>
        <end position="295"/>
    </location>
</feature>
<dbReference type="KEGG" id="fya:KMW28_16135"/>